<dbReference type="EMBL" id="JAKNAP010000092">
    <property type="protein sequence ID" value="MDE1358831.1"/>
    <property type="molecule type" value="Genomic_DNA"/>
</dbReference>
<accession>A0A9X4FPG4</accession>
<proteinExistence type="predicted"/>
<organism evidence="1 2">
    <name type="scientific">Vibrio aestuarianus</name>
    <dbReference type="NCBI Taxonomy" id="28171"/>
    <lineage>
        <taxon>Bacteria</taxon>
        <taxon>Pseudomonadati</taxon>
        <taxon>Pseudomonadota</taxon>
        <taxon>Gammaproteobacteria</taxon>
        <taxon>Vibrionales</taxon>
        <taxon>Vibrionaceae</taxon>
        <taxon>Vibrio</taxon>
    </lineage>
</organism>
<dbReference type="RefSeq" id="WP_274674242.1">
    <property type="nucleotide sequence ID" value="NZ_JAKNAP010000092.1"/>
</dbReference>
<comment type="caution">
    <text evidence="1">The sequence shown here is derived from an EMBL/GenBank/DDBJ whole genome shotgun (WGS) entry which is preliminary data.</text>
</comment>
<dbReference type="Proteomes" id="UP001140973">
    <property type="component" value="Unassembled WGS sequence"/>
</dbReference>
<dbReference type="InterPro" id="IPR025506">
    <property type="entry name" value="Abi_alpha"/>
</dbReference>
<protein>
    <submittedName>
        <fullName evidence="1">DUF4393 domain-containing protein</fullName>
    </submittedName>
</protein>
<name>A0A9X4FPG4_9VIBR</name>
<sequence>MSAEQEITINSDGITLKGEVVNDVRPPVQRVSKTADSILRLIDNVVGLPADFISSHLEPFREQYREGYKKIPKKRRIEPSLRIGCSVLKNVAYAAEEPDIQRLFARLLISASDADYADIVHPGYASVVNELTTIDAKVLMLFSSGYRQRSLSDKEQPYESQSISNLIRLGLIGWVERDYTPSELNKFIGRKNYSAPRRLEETNKVVIDLINDVQNLKNRIVQDNAYARDRQVLRLTDFGKNFIGVAFGNSG</sequence>
<evidence type="ECO:0000313" key="1">
    <source>
        <dbReference type="EMBL" id="MDE1358831.1"/>
    </source>
</evidence>
<dbReference type="Pfam" id="PF14337">
    <property type="entry name" value="Abi_alpha"/>
    <property type="match status" value="1"/>
</dbReference>
<reference evidence="1" key="1">
    <citation type="submission" date="2022-02" db="EMBL/GenBank/DDBJ databases">
        <title>Emergence and expansion in Europe of a Vibrio aestuarianus clonal complex pathogenic for oysters.</title>
        <authorList>
            <person name="Mesnil A."/>
            <person name="Travers M.-A."/>
        </authorList>
    </citation>
    <scope>NUCLEOTIDE SEQUENCE</scope>
    <source>
        <strain evidence="1">151-ITT-15-cp-1</strain>
    </source>
</reference>
<gene>
    <name evidence="1" type="ORF">L9W73_16220</name>
</gene>
<evidence type="ECO:0000313" key="2">
    <source>
        <dbReference type="Proteomes" id="UP001140973"/>
    </source>
</evidence>
<dbReference type="AlphaFoldDB" id="A0A9X4FPG4"/>